<evidence type="ECO:0000256" key="1">
    <source>
        <dbReference type="ARBA" id="ARBA00001974"/>
    </source>
</evidence>
<name>A0A0A2JSB7_PENEN</name>
<dbReference type="PANTHER" id="PTHR11530">
    <property type="entry name" value="D-AMINO ACID OXIDASE"/>
    <property type="match status" value="1"/>
</dbReference>
<protein>
    <submittedName>
        <fullName evidence="7">D-amino-acid oxidase</fullName>
    </submittedName>
</protein>
<dbReference type="Gene3D" id="3.30.9.10">
    <property type="entry name" value="D-Amino Acid Oxidase, subunit A, domain 2"/>
    <property type="match status" value="1"/>
</dbReference>
<comment type="caution">
    <text evidence="7">The sequence shown here is derived from an EMBL/GenBank/DDBJ whole genome shotgun (WGS) entry which is preliminary data.</text>
</comment>
<dbReference type="Gene3D" id="3.40.50.720">
    <property type="entry name" value="NAD(P)-binding Rossmann-like Domain"/>
    <property type="match status" value="1"/>
</dbReference>
<keyword evidence="3" id="KW-0285">Flavoprotein</keyword>
<dbReference type="SUPFAM" id="SSF54373">
    <property type="entry name" value="FAD-linked reductases, C-terminal domain"/>
    <property type="match status" value="1"/>
</dbReference>
<dbReference type="GO" id="GO:0019478">
    <property type="term" value="P:D-amino acid catabolic process"/>
    <property type="evidence" value="ECO:0007669"/>
    <property type="project" value="TreeGrafter"/>
</dbReference>
<dbReference type="VEuPathDB" id="FungiDB:PEXP_022600"/>
<evidence type="ECO:0000256" key="5">
    <source>
        <dbReference type="ARBA" id="ARBA00023002"/>
    </source>
</evidence>
<dbReference type="GeneID" id="27679505"/>
<keyword evidence="4" id="KW-0274">FAD</keyword>
<dbReference type="SUPFAM" id="SSF51971">
    <property type="entry name" value="Nucleotide-binding domain"/>
    <property type="match status" value="1"/>
</dbReference>
<keyword evidence="8" id="KW-1185">Reference proteome</keyword>
<dbReference type="PANTHER" id="PTHR11530:SF25">
    <property type="entry name" value="FAD DEPENDENT OXIDOREDUCTASE DOMAIN-CONTAINING PROTEIN"/>
    <property type="match status" value="1"/>
</dbReference>
<gene>
    <name evidence="7" type="ORF">PEX2_068140</name>
</gene>
<evidence type="ECO:0000313" key="8">
    <source>
        <dbReference type="Proteomes" id="UP000030143"/>
    </source>
</evidence>
<dbReference type="InterPro" id="IPR006076">
    <property type="entry name" value="FAD-dep_OxRdtase"/>
</dbReference>
<evidence type="ECO:0000256" key="3">
    <source>
        <dbReference type="ARBA" id="ARBA00022630"/>
    </source>
</evidence>
<dbReference type="EMBL" id="JQFZ01000121">
    <property type="protein sequence ID" value="KGO58304.1"/>
    <property type="molecule type" value="Genomic_DNA"/>
</dbReference>
<dbReference type="PROSITE" id="PS00677">
    <property type="entry name" value="DAO"/>
    <property type="match status" value="1"/>
</dbReference>
<evidence type="ECO:0000256" key="4">
    <source>
        <dbReference type="ARBA" id="ARBA00022827"/>
    </source>
</evidence>
<reference evidence="7 8" key="1">
    <citation type="journal article" date="2015" name="Mol. Plant Microbe Interact.">
        <title>Genome, transcriptome, and functional analyses of Penicillium expansum provide new insights into secondary metabolism and pathogenicity.</title>
        <authorList>
            <person name="Ballester A.R."/>
            <person name="Marcet-Houben M."/>
            <person name="Levin E."/>
            <person name="Sela N."/>
            <person name="Selma-Lazaro C."/>
            <person name="Carmona L."/>
            <person name="Wisniewski M."/>
            <person name="Droby S."/>
            <person name="Gonzalez-Candelas L."/>
            <person name="Gabaldon T."/>
        </authorList>
    </citation>
    <scope>NUCLEOTIDE SEQUENCE [LARGE SCALE GENOMIC DNA]</scope>
    <source>
        <strain evidence="7 8">MD-8</strain>
    </source>
</reference>
<accession>A0A0A2JSB7</accession>
<organism evidence="7 8">
    <name type="scientific">Penicillium expansum</name>
    <name type="common">Blue mold rot fungus</name>
    <dbReference type="NCBI Taxonomy" id="27334"/>
    <lineage>
        <taxon>Eukaryota</taxon>
        <taxon>Fungi</taxon>
        <taxon>Dikarya</taxon>
        <taxon>Ascomycota</taxon>
        <taxon>Pezizomycotina</taxon>
        <taxon>Eurotiomycetes</taxon>
        <taxon>Eurotiomycetidae</taxon>
        <taxon>Eurotiales</taxon>
        <taxon>Aspergillaceae</taxon>
        <taxon>Penicillium</taxon>
    </lineage>
</organism>
<feature type="domain" description="FAD dependent oxidoreductase" evidence="6">
    <location>
        <begin position="41"/>
        <end position="428"/>
    </location>
</feature>
<dbReference type="HOGENOM" id="CLU_034311_4_0_1"/>
<evidence type="ECO:0000313" key="7">
    <source>
        <dbReference type="EMBL" id="KGO58304.1"/>
    </source>
</evidence>
<evidence type="ECO:0000256" key="2">
    <source>
        <dbReference type="ARBA" id="ARBA00006730"/>
    </source>
</evidence>
<dbReference type="Pfam" id="PF01266">
    <property type="entry name" value="DAO"/>
    <property type="match status" value="1"/>
</dbReference>
<dbReference type="STRING" id="27334.A0A0A2JSB7"/>
<dbReference type="AlphaFoldDB" id="A0A0A2JSB7"/>
<dbReference type="InterPro" id="IPR023209">
    <property type="entry name" value="DAO"/>
</dbReference>
<comment type="cofactor">
    <cofactor evidence="1">
        <name>FAD</name>
        <dbReference type="ChEBI" id="CHEBI:57692"/>
    </cofactor>
</comment>
<dbReference type="GO" id="GO:0003884">
    <property type="term" value="F:D-amino-acid oxidase activity"/>
    <property type="evidence" value="ECO:0007669"/>
    <property type="project" value="InterPro"/>
</dbReference>
<sequence>MSAASEAPEIKVRNSKYTPKSEFQVSTSDAPLNAPNENSEHVIIIGGGVSGLLVAWMLLDKGFRVTILAKEWARTGDFSEPRLTSQIAAALWEMPPGGCGLTEIESPGKGWATVDHYREWAMQSYNFYTDYVKIPNEHERGGHSFGLSIAKLHQFFYEDVISECTDKTSPTYEHHAKYLDVNKRIKGTAAYTDKTAIANKFNSSLINLEYGGGKFKTGYTHDAPILNTDKSLAYLMALVQQKGATLETRAVKDLRESGQQLLTDYKADVIVNATGLGAKDLLNDQDVYPVRGAIRRIDNVHHSQFRHLNDAYLVPAQIAPDGLPSKTVFIVPRNDDILYVGSIIQPHNDTMNLTPESPEVLQMWDRAGDFMPSLLHAGLVNHFPFGQGLRPFTKKNVKVRADEECAFPLVHNYGHGGSGWTLGVGTAHSAVFIVDKIFSDRIDLIEAVESLRLKQTETKDLIEIINSNGDLNQSHQQILSQAVVELPSAHPFKNRGLELIEALDHAPKLSVASAKVTNKFIYGSA</sequence>
<proteinExistence type="inferred from homology"/>
<dbReference type="GO" id="GO:0005737">
    <property type="term" value="C:cytoplasm"/>
    <property type="evidence" value="ECO:0007669"/>
    <property type="project" value="TreeGrafter"/>
</dbReference>
<dbReference type="Proteomes" id="UP000030143">
    <property type="component" value="Unassembled WGS sequence"/>
</dbReference>
<comment type="similarity">
    <text evidence="2">Belongs to the DAMOX/DASOX family.</text>
</comment>
<dbReference type="GO" id="GO:0071949">
    <property type="term" value="F:FAD binding"/>
    <property type="evidence" value="ECO:0007669"/>
    <property type="project" value="InterPro"/>
</dbReference>
<evidence type="ECO:0000259" key="6">
    <source>
        <dbReference type="Pfam" id="PF01266"/>
    </source>
</evidence>
<keyword evidence="5" id="KW-0560">Oxidoreductase</keyword>
<dbReference type="InterPro" id="IPR006181">
    <property type="entry name" value="D-amino_acid_oxidase_CS"/>
</dbReference>
<dbReference type="RefSeq" id="XP_016599798.1">
    <property type="nucleotide sequence ID" value="XM_016744085.1"/>
</dbReference>